<dbReference type="SUPFAM" id="SSF103481">
    <property type="entry name" value="Multidrug resistance efflux transporter EmrE"/>
    <property type="match status" value="2"/>
</dbReference>
<dbReference type="AlphaFoldDB" id="A0A6L5XKW4"/>
<comment type="caution">
    <text evidence="3">The sequence shown here is derived from an EMBL/GenBank/DDBJ whole genome shotgun (WGS) entry which is preliminary data.</text>
</comment>
<feature type="transmembrane region" description="Helical" evidence="1">
    <location>
        <begin position="211"/>
        <end position="230"/>
    </location>
</feature>
<name>A0A6L5XKW4_9BACT</name>
<dbReference type="GO" id="GO:0016020">
    <property type="term" value="C:membrane"/>
    <property type="evidence" value="ECO:0007669"/>
    <property type="project" value="InterPro"/>
</dbReference>
<feature type="transmembrane region" description="Helical" evidence="1">
    <location>
        <begin position="127"/>
        <end position="147"/>
    </location>
</feature>
<dbReference type="Gene3D" id="1.10.3730.20">
    <property type="match status" value="1"/>
</dbReference>
<feature type="transmembrane region" description="Helical" evidence="1">
    <location>
        <begin position="97"/>
        <end position="118"/>
    </location>
</feature>
<feature type="transmembrane region" description="Helical" evidence="1">
    <location>
        <begin position="41"/>
        <end position="58"/>
    </location>
</feature>
<keyword evidence="1" id="KW-1133">Transmembrane helix</keyword>
<dbReference type="Pfam" id="PF00892">
    <property type="entry name" value="EamA"/>
    <property type="match status" value="2"/>
</dbReference>
<proteinExistence type="predicted"/>
<feature type="transmembrane region" description="Helical" evidence="1">
    <location>
        <begin position="12"/>
        <end position="35"/>
    </location>
</feature>
<dbReference type="RefSeq" id="WP_154510806.1">
    <property type="nucleotide sequence ID" value="NZ_DBFWWU010000232.1"/>
</dbReference>
<keyword evidence="4" id="KW-1185">Reference proteome</keyword>
<keyword evidence="1" id="KW-0812">Transmembrane</keyword>
<organism evidence="3 4">
    <name type="scientific">Desulfovibrio porci</name>
    <dbReference type="NCBI Taxonomy" id="2605782"/>
    <lineage>
        <taxon>Bacteria</taxon>
        <taxon>Pseudomonadati</taxon>
        <taxon>Thermodesulfobacteriota</taxon>
        <taxon>Desulfovibrionia</taxon>
        <taxon>Desulfovibrionales</taxon>
        <taxon>Desulfovibrionaceae</taxon>
        <taxon>Desulfovibrio</taxon>
    </lineage>
</organism>
<sequence>MRPADRLNGYVWILLAAFFWSLIGVISKICMNAGVSPLETAFWRAAFGGILFLLHAAAHKGLFIRARDAGIFLLFGVWGVGVFFGATQYAIKLSGAAMAVVLLYTAPVWVAVFSRLLFRERISPRKLSAIGVALTGTTLVCFSGGSLPGQTSVPGIACGLLTGICYASHYPFYRWWQSHYATATIYGFMLAGGVLALWFCVPVSLDHEPRVWFWLAALGVTTTFFAYACYGQGLKRISLVRAAVTCHLEPVLSTLWVWLFWQENFSLAGWLGSGLVLAAVLLLTTDKSRD</sequence>
<dbReference type="Proteomes" id="UP000477488">
    <property type="component" value="Unassembled WGS sequence"/>
</dbReference>
<feature type="transmembrane region" description="Helical" evidence="1">
    <location>
        <begin position="242"/>
        <end position="261"/>
    </location>
</feature>
<evidence type="ECO:0000313" key="4">
    <source>
        <dbReference type="Proteomes" id="UP000477488"/>
    </source>
</evidence>
<feature type="transmembrane region" description="Helical" evidence="1">
    <location>
        <begin position="185"/>
        <end position="205"/>
    </location>
</feature>
<dbReference type="PANTHER" id="PTHR22911:SF79">
    <property type="entry name" value="MOBA-LIKE NTP TRANSFERASE DOMAIN-CONTAINING PROTEIN"/>
    <property type="match status" value="1"/>
</dbReference>
<protein>
    <submittedName>
        <fullName evidence="3">EamA family transporter</fullName>
    </submittedName>
</protein>
<reference evidence="3 4" key="1">
    <citation type="submission" date="2019-09" db="EMBL/GenBank/DDBJ databases">
        <title>In-depth cultivation of the pig gut microbiome towards novel bacterial diversity and tailored functional studies.</title>
        <authorList>
            <person name="Wylensek D."/>
            <person name="Hitch T.C.A."/>
            <person name="Clavel T."/>
        </authorList>
    </citation>
    <scope>NUCLEOTIDE SEQUENCE [LARGE SCALE GENOMIC DNA]</scope>
    <source>
        <strain evidence="3 4">PG-178-WT-4</strain>
    </source>
</reference>
<gene>
    <name evidence="3" type="ORF">FYJ44_07575</name>
</gene>
<evidence type="ECO:0000313" key="3">
    <source>
        <dbReference type="EMBL" id="MSS27903.1"/>
    </source>
</evidence>
<feature type="domain" description="EamA" evidence="2">
    <location>
        <begin position="154"/>
        <end position="284"/>
    </location>
</feature>
<feature type="transmembrane region" description="Helical" evidence="1">
    <location>
        <begin position="267"/>
        <end position="285"/>
    </location>
</feature>
<dbReference type="InterPro" id="IPR037185">
    <property type="entry name" value="EmrE-like"/>
</dbReference>
<dbReference type="InterPro" id="IPR000620">
    <property type="entry name" value="EamA_dom"/>
</dbReference>
<dbReference type="PANTHER" id="PTHR22911">
    <property type="entry name" value="ACYL-MALONYL CONDENSING ENZYME-RELATED"/>
    <property type="match status" value="1"/>
</dbReference>
<evidence type="ECO:0000256" key="1">
    <source>
        <dbReference type="SAM" id="Phobius"/>
    </source>
</evidence>
<accession>A0A6L5XKW4</accession>
<keyword evidence="1" id="KW-0472">Membrane</keyword>
<feature type="transmembrane region" description="Helical" evidence="1">
    <location>
        <begin position="70"/>
        <end position="91"/>
    </location>
</feature>
<feature type="domain" description="EamA" evidence="2">
    <location>
        <begin position="8"/>
        <end position="140"/>
    </location>
</feature>
<dbReference type="EMBL" id="VUMH01000006">
    <property type="protein sequence ID" value="MSS27903.1"/>
    <property type="molecule type" value="Genomic_DNA"/>
</dbReference>
<evidence type="ECO:0000259" key="2">
    <source>
        <dbReference type="Pfam" id="PF00892"/>
    </source>
</evidence>
<feature type="transmembrane region" description="Helical" evidence="1">
    <location>
        <begin position="153"/>
        <end position="173"/>
    </location>
</feature>